<reference evidence="2 3" key="1">
    <citation type="journal article" date="2019" name="Emerg. Microbes Infect.">
        <title>Comprehensive subspecies identification of 175 nontuberculous mycobacteria species based on 7547 genomic profiles.</title>
        <authorList>
            <person name="Matsumoto Y."/>
            <person name="Kinjo T."/>
            <person name="Motooka D."/>
            <person name="Nabeya D."/>
            <person name="Jung N."/>
            <person name="Uechi K."/>
            <person name="Horii T."/>
            <person name="Iida T."/>
            <person name="Fujita J."/>
            <person name="Nakamura S."/>
        </authorList>
    </citation>
    <scope>NUCLEOTIDE SEQUENCE [LARGE SCALE GENOMIC DNA]</scope>
    <source>
        <strain evidence="2 3">JCM 12404</strain>
    </source>
</reference>
<evidence type="ECO:0000313" key="2">
    <source>
        <dbReference type="EMBL" id="BBX44090.1"/>
    </source>
</evidence>
<dbReference type="GO" id="GO:0016787">
    <property type="term" value="F:hydrolase activity"/>
    <property type="evidence" value="ECO:0007669"/>
    <property type="project" value="UniProtKB-KW"/>
</dbReference>
<feature type="domain" description="Serine aminopeptidase S33" evidence="1">
    <location>
        <begin position="71"/>
        <end position="201"/>
    </location>
</feature>
<keyword evidence="3" id="KW-1185">Reference proteome</keyword>
<dbReference type="Gene3D" id="3.40.50.1820">
    <property type="entry name" value="alpha/beta hydrolase"/>
    <property type="match status" value="1"/>
</dbReference>
<accession>A0A7I7KPH3</accession>
<dbReference type="EMBL" id="AP022569">
    <property type="protein sequence ID" value="BBX44090.1"/>
    <property type="molecule type" value="Genomic_DNA"/>
</dbReference>
<evidence type="ECO:0000259" key="1">
    <source>
        <dbReference type="Pfam" id="PF12146"/>
    </source>
</evidence>
<dbReference type="SUPFAM" id="SSF53474">
    <property type="entry name" value="alpha/beta-Hydrolases"/>
    <property type="match status" value="1"/>
</dbReference>
<keyword evidence="2" id="KW-0378">Hydrolase</keyword>
<dbReference type="AlphaFoldDB" id="A0A7I7KPH3"/>
<dbReference type="KEGG" id="mcoo:MCOO_01050"/>
<name>A0A7I7KPH3_9MYCO</name>
<dbReference type="Proteomes" id="UP000465866">
    <property type="component" value="Chromosome"/>
</dbReference>
<dbReference type="InterPro" id="IPR022742">
    <property type="entry name" value="Hydrolase_4"/>
</dbReference>
<dbReference type="InterPro" id="IPR029058">
    <property type="entry name" value="AB_hydrolase_fold"/>
</dbReference>
<sequence length="364" mass="39287">MVSTDRQVIPAGSGSLICEVCKLAGVIGWQPDVLPGYWQLNMPLGDDPDGEGAIDATLLRRGSADGAGGADHAVLAVHGYTDYFFHTALADHFDSRGIAFYALDLRKCGRSSREGQTPHFTTDLARYDTELERALQIIGQETGSARVLVYGHSAGGLIVSLWLDRMRRRGTIASMGVAGLVLNSPFLDLPGPMALRWTATAAVIGTVAWFGDKRVARSPNEGGGGYGASLHRDYHGEFDYNLQWKPLGGFPITFGWLSAVRRGQARLHRGLDVGVPNLILRSDRSVTESEDAVALQCGDAVLDVKHIARWAGCIGNRTTIVPVADAKHDVFLSMPQPRKVAYQQLDTWLDDYLGAASDVASQNG</sequence>
<proteinExistence type="predicted"/>
<protein>
    <submittedName>
        <fullName evidence="2">Alpha/beta hydrolase</fullName>
    </submittedName>
</protein>
<gene>
    <name evidence="2" type="ORF">MCOO_01050</name>
</gene>
<dbReference type="Pfam" id="PF12146">
    <property type="entry name" value="Hydrolase_4"/>
    <property type="match status" value="1"/>
</dbReference>
<evidence type="ECO:0000313" key="3">
    <source>
        <dbReference type="Proteomes" id="UP000465866"/>
    </source>
</evidence>
<organism evidence="2 3">
    <name type="scientific">Mycobacterium cookii</name>
    <dbReference type="NCBI Taxonomy" id="1775"/>
    <lineage>
        <taxon>Bacteria</taxon>
        <taxon>Bacillati</taxon>
        <taxon>Actinomycetota</taxon>
        <taxon>Actinomycetes</taxon>
        <taxon>Mycobacteriales</taxon>
        <taxon>Mycobacteriaceae</taxon>
        <taxon>Mycobacterium</taxon>
    </lineage>
</organism>